<feature type="chain" id="PRO_5012932538" description="Serpin domain-containing protein" evidence="2">
    <location>
        <begin position="22"/>
        <end position="383"/>
    </location>
</feature>
<dbReference type="InterPro" id="IPR023795">
    <property type="entry name" value="Serpin_CS"/>
</dbReference>
<dbReference type="Proteomes" id="UP000187408">
    <property type="component" value="Unassembled WGS sequence"/>
</dbReference>
<organism evidence="4 5">
    <name type="scientific">Desulfurobacterium indicum</name>
    <dbReference type="NCBI Taxonomy" id="1914305"/>
    <lineage>
        <taxon>Bacteria</taxon>
        <taxon>Pseudomonadati</taxon>
        <taxon>Aquificota</taxon>
        <taxon>Aquificia</taxon>
        <taxon>Desulfurobacteriales</taxon>
        <taxon>Desulfurobacteriaceae</taxon>
        <taxon>Desulfurobacterium</taxon>
    </lineage>
</organism>
<dbReference type="PANTHER" id="PTHR11461:SF211">
    <property type="entry name" value="GH10112P-RELATED"/>
    <property type="match status" value="1"/>
</dbReference>
<dbReference type="InterPro" id="IPR042178">
    <property type="entry name" value="Serpin_sf_1"/>
</dbReference>
<evidence type="ECO:0000313" key="4">
    <source>
        <dbReference type="EMBL" id="OMH40323.1"/>
    </source>
</evidence>
<name>A0A1R1MKN5_9BACT</name>
<keyword evidence="5" id="KW-1185">Reference proteome</keyword>
<dbReference type="InterPro" id="IPR042185">
    <property type="entry name" value="Serpin_sf_2"/>
</dbReference>
<dbReference type="EMBL" id="MOEN01000020">
    <property type="protein sequence ID" value="OMH40323.1"/>
    <property type="molecule type" value="Genomic_DNA"/>
</dbReference>
<dbReference type="Gene3D" id="3.30.497.10">
    <property type="entry name" value="Antithrombin, subunit I, domain 2"/>
    <property type="match status" value="1"/>
</dbReference>
<comment type="caution">
    <text evidence="4">The sequence shown here is derived from an EMBL/GenBank/DDBJ whole genome shotgun (WGS) entry which is preliminary data.</text>
</comment>
<dbReference type="RefSeq" id="WP_076713163.1">
    <property type="nucleotide sequence ID" value="NZ_MOEN01000020.1"/>
</dbReference>
<dbReference type="SMART" id="SM00093">
    <property type="entry name" value="SERPIN"/>
    <property type="match status" value="1"/>
</dbReference>
<dbReference type="InterPro" id="IPR023796">
    <property type="entry name" value="Serpin_dom"/>
</dbReference>
<evidence type="ECO:0000259" key="3">
    <source>
        <dbReference type="SMART" id="SM00093"/>
    </source>
</evidence>
<proteinExistence type="inferred from homology"/>
<dbReference type="Pfam" id="PF00079">
    <property type="entry name" value="Serpin"/>
    <property type="match status" value="1"/>
</dbReference>
<dbReference type="PROSITE" id="PS00284">
    <property type="entry name" value="SERPIN"/>
    <property type="match status" value="1"/>
</dbReference>
<dbReference type="CDD" id="cd19590">
    <property type="entry name" value="serpin_thermopin-like"/>
    <property type="match status" value="1"/>
</dbReference>
<comment type="similarity">
    <text evidence="1">Belongs to the serpin family.</text>
</comment>
<feature type="signal peptide" evidence="2">
    <location>
        <begin position="1"/>
        <end position="21"/>
    </location>
</feature>
<gene>
    <name evidence="4" type="ORF">BLW93_05810</name>
</gene>
<dbReference type="InterPro" id="IPR000215">
    <property type="entry name" value="Serpin_fam"/>
</dbReference>
<dbReference type="GO" id="GO:0005615">
    <property type="term" value="C:extracellular space"/>
    <property type="evidence" value="ECO:0007669"/>
    <property type="project" value="InterPro"/>
</dbReference>
<dbReference type="OrthoDB" id="9764871at2"/>
<sequence>MKKVITALMLASALLCFHAKAKTFNFKKSVNNFTIKLFNVTNRNKNIILSPYSIYLAFGPIYEGAAEKTEEELKIGFEYPEKCKLRETVLKELKEKIKTPLKIFNGLYVERRYNFLKSYINIVKTYYLSEVKKVDFIDTKKRYLAIKLINNDVKSATKGKIKNLIHSDDVNRLTRLININAIYFKDSWKKPFNKNNTKKRPFFIGNKTIFVPTMETTGYFNIHESQDVKAVSIPYRSGFEMTIILPQKNFNLTLENYRKIKRAMKKKFIKLYLPKFHIKERLYLKRYLVKLHVVLPFTMKADFKNMDGTKNLYIQKAIHQTFIDVNENGTEAAAATAVIVGLKCIPPEPEKVFRVDRPFIFTISDRKGTILFIGSVKNPEGQK</sequence>
<evidence type="ECO:0000313" key="5">
    <source>
        <dbReference type="Proteomes" id="UP000187408"/>
    </source>
</evidence>
<dbReference type="Gene3D" id="2.30.39.10">
    <property type="entry name" value="Alpha-1-antitrypsin, domain 1"/>
    <property type="match status" value="1"/>
</dbReference>
<dbReference type="STRING" id="1914305.BLW93_05810"/>
<dbReference type="InterPro" id="IPR036186">
    <property type="entry name" value="Serpin_sf"/>
</dbReference>
<feature type="domain" description="Serpin" evidence="3">
    <location>
        <begin position="35"/>
        <end position="379"/>
    </location>
</feature>
<dbReference type="GO" id="GO:0004867">
    <property type="term" value="F:serine-type endopeptidase inhibitor activity"/>
    <property type="evidence" value="ECO:0007669"/>
    <property type="project" value="InterPro"/>
</dbReference>
<keyword evidence="2" id="KW-0732">Signal</keyword>
<accession>A0A1R1MKN5</accession>
<dbReference type="SUPFAM" id="SSF56574">
    <property type="entry name" value="Serpins"/>
    <property type="match status" value="1"/>
</dbReference>
<protein>
    <recommendedName>
        <fullName evidence="3">Serpin domain-containing protein</fullName>
    </recommendedName>
</protein>
<evidence type="ECO:0000256" key="2">
    <source>
        <dbReference type="SAM" id="SignalP"/>
    </source>
</evidence>
<evidence type="ECO:0000256" key="1">
    <source>
        <dbReference type="RuleBase" id="RU000411"/>
    </source>
</evidence>
<dbReference type="PANTHER" id="PTHR11461">
    <property type="entry name" value="SERINE PROTEASE INHIBITOR, SERPIN"/>
    <property type="match status" value="1"/>
</dbReference>
<dbReference type="AlphaFoldDB" id="A0A1R1MKN5"/>
<reference evidence="4 5" key="1">
    <citation type="submission" date="2016-10" db="EMBL/GenBank/DDBJ databases">
        <title>Genome sequence of a sulfur-reducing bacterium Desulfurobacterium indicum K6013.</title>
        <authorList>
            <person name="Cao J."/>
            <person name="Shao Z."/>
            <person name="Alain K."/>
            <person name="Jebbar M."/>
        </authorList>
    </citation>
    <scope>NUCLEOTIDE SEQUENCE [LARGE SCALE GENOMIC DNA]</scope>
    <source>
        <strain evidence="4 5">K6013</strain>
    </source>
</reference>